<evidence type="ECO:0000256" key="7">
    <source>
        <dbReference type="SAM" id="Phobius"/>
    </source>
</evidence>
<keyword evidence="3" id="KW-1003">Cell membrane</keyword>
<dbReference type="EMBL" id="SOEG01000012">
    <property type="protein sequence ID" value="TDX51565.1"/>
    <property type="molecule type" value="Genomic_DNA"/>
</dbReference>
<comment type="caution">
    <text evidence="9">The sequence shown here is derived from an EMBL/GenBank/DDBJ whole genome shotgun (WGS) entry which is preliminary data.</text>
</comment>
<name>A0A4V3GYB5_9FIRM</name>
<dbReference type="PANTHER" id="PTHR34582">
    <property type="entry name" value="UPF0702 TRANSMEMBRANE PROTEIN YCAP"/>
    <property type="match status" value="1"/>
</dbReference>
<feature type="transmembrane region" description="Helical" evidence="7">
    <location>
        <begin position="33"/>
        <end position="53"/>
    </location>
</feature>
<evidence type="ECO:0000313" key="10">
    <source>
        <dbReference type="Proteomes" id="UP000295832"/>
    </source>
</evidence>
<feature type="domain" description="YetF C-terminal" evidence="8">
    <location>
        <begin position="81"/>
        <end position="213"/>
    </location>
</feature>
<dbReference type="GO" id="GO:0005886">
    <property type="term" value="C:plasma membrane"/>
    <property type="evidence" value="ECO:0007669"/>
    <property type="project" value="UniProtKB-SubCell"/>
</dbReference>
<feature type="transmembrane region" description="Helical" evidence="7">
    <location>
        <begin position="7"/>
        <end position="26"/>
    </location>
</feature>
<gene>
    <name evidence="9" type="ORF">C7959_11265</name>
</gene>
<dbReference type="AlphaFoldDB" id="A0A4V3GYB5"/>
<keyword evidence="10" id="KW-1185">Reference proteome</keyword>
<dbReference type="STRING" id="926561.GCA_000379025_00183"/>
<proteinExistence type="inferred from homology"/>
<keyword evidence="4 7" id="KW-0812">Transmembrane</keyword>
<keyword evidence="5 7" id="KW-1133">Transmembrane helix</keyword>
<dbReference type="Gene3D" id="3.30.240.20">
    <property type="entry name" value="bsu07140 like domains"/>
    <property type="match status" value="2"/>
</dbReference>
<keyword evidence="6 7" id="KW-0472">Membrane</keyword>
<comment type="subcellular location">
    <subcellularLocation>
        <location evidence="1">Cell membrane</location>
        <topology evidence="1">Multi-pass membrane protein</topology>
    </subcellularLocation>
</comment>
<dbReference type="RefSeq" id="WP_134116657.1">
    <property type="nucleotide sequence ID" value="NZ_SOEG01000012.1"/>
</dbReference>
<evidence type="ECO:0000256" key="3">
    <source>
        <dbReference type="ARBA" id="ARBA00022475"/>
    </source>
</evidence>
<sequence>MPEYLESIWRSVVVFLLLAVLTRLIGRKLLSQITFFEFVTGVTIGTVAGAYIVNSIRGIWVLLAPVVLAISTIGLSYLTIKSLRIRKLIEGEPVVIIQNGKILEKNMLKARYNLDHLEMQLRGNGVFNLNEVEFAILESTGKLSVLKKTSFVPVTPTDLNLETSYKGIATEIIKDGEVLEQNLKQNNLDFKWLYNELRKFGINDMSKVMLASLNTDGSLYIDLKDSSPAYNQKVED</sequence>
<accession>A0A4V3GYB5</accession>
<dbReference type="InterPro" id="IPR007353">
    <property type="entry name" value="DUF421"/>
</dbReference>
<comment type="similarity">
    <text evidence="2">Belongs to the UPF0702 family.</text>
</comment>
<dbReference type="Proteomes" id="UP000295832">
    <property type="component" value="Unassembled WGS sequence"/>
</dbReference>
<feature type="transmembrane region" description="Helical" evidence="7">
    <location>
        <begin position="59"/>
        <end position="80"/>
    </location>
</feature>
<organism evidence="9 10">
    <name type="scientific">Orenia marismortui</name>
    <dbReference type="NCBI Taxonomy" id="46469"/>
    <lineage>
        <taxon>Bacteria</taxon>
        <taxon>Bacillati</taxon>
        <taxon>Bacillota</taxon>
        <taxon>Clostridia</taxon>
        <taxon>Halanaerobiales</taxon>
        <taxon>Halobacteroidaceae</taxon>
        <taxon>Orenia</taxon>
    </lineage>
</organism>
<evidence type="ECO:0000256" key="5">
    <source>
        <dbReference type="ARBA" id="ARBA00022989"/>
    </source>
</evidence>
<evidence type="ECO:0000256" key="4">
    <source>
        <dbReference type="ARBA" id="ARBA00022692"/>
    </source>
</evidence>
<dbReference type="PANTHER" id="PTHR34582:SF7">
    <property type="entry name" value="UPF0702 TRANSMEMBRANE PROTEIN YDFS"/>
    <property type="match status" value="1"/>
</dbReference>
<dbReference type="InterPro" id="IPR023090">
    <property type="entry name" value="UPF0702_alpha/beta_dom_sf"/>
</dbReference>
<dbReference type="Pfam" id="PF04239">
    <property type="entry name" value="DUF421"/>
    <property type="match status" value="1"/>
</dbReference>
<evidence type="ECO:0000256" key="6">
    <source>
        <dbReference type="ARBA" id="ARBA00023136"/>
    </source>
</evidence>
<evidence type="ECO:0000256" key="1">
    <source>
        <dbReference type="ARBA" id="ARBA00004651"/>
    </source>
</evidence>
<evidence type="ECO:0000313" key="9">
    <source>
        <dbReference type="EMBL" id="TDX51565.1"/>
    </source>
</evidence>
<evidence type="ECO:0000256" key="2">
    <source>
        <dbReference type="ARBA" id="ARBA00006448"/>
    </source>
</evidence>
<evidence type="ECO:0000259" key="8">
    <source>
        <dbReference type="Pfam" id="PF04239"/>
    </source>
</evidence>
<reference evidence="9 10" key="1">
    <citation type="submission" date="2019-03" db="EMBL/GenBank/DDBJ databases">
        <title>Subsurface microbial communities from deep shales in Ohio and West Virginia, USA.</title>
        <authorList>
            <person name="Wrighton K."/>
        </authorList>
    </citation>
    <scope>NUCLEOTIDE SEQUENCE [LARGE SCALE GENOMIC DNA]</scope>
    <source>
        <strain evidence="9 10">MSL 6dP</strain>
    </source>
</reference>
<protein>
    <submittedName>
        <fullName evidence="9">Uncharacterized membrane protein YcaP (DUF421 family)</fullName>
    </submittedName>
</protein>